<feature type="transmembrane region" description="Helical" evidence="6">
    <location>
        <begin position="188"/>
        <end position="210"/>
    </location>
</feature>
<feature type="transmembrane region" description="Helical" evidence="6">
    <location>
        <begin position="18"/>
        <end position="34"/>
    </location>
</feature>
<keyword evidence="5 6" id="KW-0472">Membrane</keyword>
<reference evidence="7" key="1">
    <citation type="submission" date="2014-02" db="EMBL/GenBank/DDBJ databases">
        <authorList>
            <person name="Genoscope - CEA"/>
        </authorList>
    </citation>
    <scope>NUCLEOTIDE SEQUENCE</scope>
    <source>
        <strain evidence="7">LS3</strain>
    </source>
</reference>
<dbReference type="PhylomeDB" id="A0A060TCT6"/>
<keyword evidence="3 6" id="KW-0812">Transmembrane</keyword>
<dbReference type="Pfam" id="PF01940">
    <property type="entry name" value="DUF92"/>
    <property type="match status" value="1"/>
</dbReference>
<evidence type="ECO:0000256" key="1">
    <source>
        <dbReference type="ARBA" id="ARBA00004141"/>
    </source>
</evidence>
<evidence type="ECO:0000313" key="7">
    <source>
        <dbReference type="EMBL" id="CDP38920.1"/>
    </source>
</evidence>
<evidence type="ECO:0000256" key="6">
    <source>
        <dbReference type="SAM" id="Phobius"/>
    </source>
</evidence>
<dbReference type="GO" id="GO:0016020">
    <property type="term" value="C:membrane"/>
    <property type="evidence" value="ECO:0007669"/>
    <property type="project" value="UniProtKB-SubCell"/>
</dbReference>
<protein>
    <submittedName>
        <fullName evidence="7">ARAD1D45650p</fullName>
    </submittedName>
</protein>
<dbReference type="PANTHER" id="PTHR13353:SF5">
    <property type="entry name" value="TRANSMEMBRANE PROTEIN 19"/>
    <property type="match status" value="1"/>
</dbReference>
<sequence length="304" mass="31969">MSHSHGPVEDNSLTRSNIAMKYLIRAAVLVLLMVRAKSHKSLSDGGILAAIATGIVHSAPLSSLFLVLLVVFYLTGSRFTKYKLEVKQSLTAHETDGGAKQQDKSQPTETRNYIQVLANSLFASLAIVGYLVTGQKHDLFLVGVVANYAAVTADTWSSELGILSSKPPVLITTLKPCPKGTNGGVSQLGLTVAALGGVVIGAISGSWVYFNLDWSAKRSLGLFVMTSFLGLYGSIVDSVLGAVLQQSVVNKQGKVVEAAGGGKLNKIEGKVCNGMDILSNNQVNLLMAGITTGVGMALWHLLAA</sequence>
<feature type="transmembrane region" description="Helical" evidence="6">
    <location>
        <begin position="46"/>
        <end position="74"/>
    </location>
</feature>
<accession>A0A060TCT6</accession>
<evidence type="ECO:0000256" key="4">
    <source>
        <dbReference type="ARBA" id="ARBA00022989"/>
    </source>
</evidence>
<dbReference type="InterPro" id="IPR002794">
    <property type="entry name" value="DUF92_TMEM19"/>
</dbReference>
<dbReference type="PANTHER" id="PTHR13353">
    <property type="entry name" value="TRANSMEMBRANE PROTEIN 19"/>
    <property type="match status" value="1"/>
</dbReference>
<organism evidence="7">
    <name type="scientific">Blastobotrys adeninivorans</name>
    <name type="common">Yeast</name>
    <name type="synonym">Arxula adeninivorans</name>
    <dbReference type="NCBI Taxonomy" id="409370"/>
    <lineage>
        <taxon>Eukaryota</taxon>
        <taxon>Fungi</taxon>
        <taxon>Dikarya</taxon>
        <taxon>Ascomycota</taxon>
        <taxon>Saccharomycotina</taxon>
        <taxon>Dipodascomycetes</taxon>
        <taxon>Dipodascales</taxon>
        <taxon>Trichomonascaceae</taxon>
        <taxon>Blastobotrys</taxon>
    </lineage>
</organism>
<feature type="transmembrane region" description="Helical" evidence="6">
    <location>
        <begin position="222"/>
        <end position="244"/>
    </location>
</feature>
<comment type="subcellular location">
    <subcellularLocation>
        <location evidence="1">Membrane</location>
        <topology evidence="1">Multi-pass membrane protein</topology>
    </subcellularLocation>
</comment>
<name>A0A060TCT6_BLAAD</name>
<evidence type="ECO:0000256" key="5">
    <source>
        <dbReference type="ARBA" id="ARBA00023136"/>
    </source>
</evidence>
<reference evidence="7" key="2">
    <citation type="submission" date="2014-06" db="EMBL/GenBank/DDBJ databases">
        <title>The complete genome of Blastobotrys (Arxula) adeninivorans LS3 - a yeast of biotechnological interest.</title>
        <authorList>
            <person name="Kunze G."/>
            <person name="Gaillardin C."/>
            <person name="Czernicka M."/>
            <person name="Durrens P."/>
            <person name="Martin T."/>
            <person name="Boer E."/>
            <person name="Gabaldon T."/>
            <person name="Cruz J."/>
            <person name="Talla E."/>
            <person name="Marck C."/>
            <person name="Goffeau A."/>
            <person name="Barbe V."/>
            <person name="Baret P."/>
            <person name="Baronian K."/>
            <person name="Beier S."/>
            <person name="Bleykasten C."/>
            <person name="Bode R."/>
            <person name="Casaregola S."/>
            <person name="Despons L."/>
            <person name="Fairhead C."/>
            <person name="Giersberg M."/>
            <person name="Gierski P."/>
            <person name="Hahnel U."/>
            <person name="Hartmann A."/>
            <person name="Jankowska D."/>
            <person name="Jubin C."/>
            <person name="Jung P."/>
            <person name="Lafontaine I."/>
            <person name="Leh-Louis V."/>
            <person name="Lemaire M."/>
            <person name="Marcet-Houben M."/>
            <person name="Mascher M."/>
            <person name="Morel G."/>
            <person name="Richard G.-F."/>
            <person name="Riechen J."/>
            <person name="Sacerdot C."/>
            <person name="Sarkar A."/>
            <person name="Savel G."/>
            <person name="Schacherer J."/>
            <person name="Sherman D."/>
            <person name="Straub M.-L."/>
            <person name="Stein N."/>
            <person name="Thierry A."/>
            <person name="Trautwein-Schult A."/>
            <person name="Westhof E."/>
            <person name="Worch S."/>
            <person name="Dujon B."/>
            <person name="Souciet J.-L."/>
            <person name="Wincker P."/>
            <person name="Scholz U."/>
            <person name="Neuveglise N."/>
        </authorList>
    </citation>
    <scope>NUCLEOTIDE SEQUENCE</scope>
    <source>
        <strain evidence="7">LS3</strain>
    </source>
</reference>
<comment type="similarity">
    <text evidence="2">Belongs to the TMEM19 family.</text>
</comment>
<gene>
    <name evidence="7" type="ORF">GNLVRS02_ARAD1D45650g</name>
</gene>
<feature type="transmembrane region" description="Helical" evidence="6">
    <location>
        <begin position="113"/>
        <end position="132"/>
    </location>
</feature>
<evidence type="ECO:0000256" key="3">
    <source>
        <dbReference type="ARBA" id="ARBA00022692"/>
    </source>
</evidence>
<proteinExistence type="inferred from homology"/>
<dbReference type="EMBL" id="HG937694">
    <property type="protein sequence ID" value="CDP38920.1"/>
    <property type="molecule type" value="Genomic_DNA"/>
</dbReference>
<evidence type="ECO:0000256" key="2">
    <source>
        <dbReference type="ARBA" id="ARBA00009012"/>
    </source>
</evidence>
<keyword evidence="4 6" id="KW-1133">Transmembrane helix</keyword>
<dbReference type="AlphaFoldDB" id="A0A060TCT6"/>
<feature type="transmembrane region" description="Helical" evidence="6">
    <location>
        <begin position="283"/>
        <end position="302"/>
    </location>
</feature>